<dbReference type="AlphaFoldDB" id="A0A1C4BUN6"/>
<evidence type="ECO:0000313" key="1">
    <source>
        <dbReference type="EMBL" id="OKA34601.1"/>
    </source>
</evidence>
<comment type="caution">
    <text evidence="1">The sequence shown here is derived from an EMBL/GenBank/DDBJ whole genome shotgun (WGS) entry which is preliminary data.</text>
</comment>
<dbReference type="EMBL" id="MPON01000010">
    <property type="protein sequence ID" value="OKA34601.1"/>
    <property type="molecule type" value="Genomic_DNA"/>
</dbReference>
<dbReference type="Proteomes" id="UP000186535">
    <property type="component" value="Unassembled WGS sequence"/>
</dbReference>
<dbReference type="RefSeq" id="WP_073518592.1">
    <property type="nucleotide sequence ID" value="NZ_MPOM01000003.1"/>
</dbReference>
<protein>
    <submittedName>
        <fullName evidence="1">Spore coat protein G</fullName>
    </submittedName>
</protein>
<evidence type="ECO:0000313" key="2">
    <source>
        <dbReference type="Proteomes" id="UP000186535"/>
    </source>
</evidence>
<reference evidence="1 2" key="1">
    <citation type="submission" date="2016-11" db="EMBL/GenBank/DDBJ databases">
        <title>Identification of Bacillus cereus isolated from egg-white.</title>
        <authorList>
            <person name="Soni A."/>
            <person name="Oey I."/>
            <person name="Silcock P."/>
            <person name="Bremer P."/>
        </authorList>
    </citation>
    <scope>NUCLEOTIDE SEQUENCE [LARGE SCALE GENOMIC DNA]</scope>
    <source>
        <strain evidence="1 2">NZAS03</strain>
    </source>
</reference>
<sequence length="186" mass="22012">MKRDIRKAVEEIKSAGMEDFLHQDPSTFECDDDKFTHHNCTTGCKCTTGGKCPRTRCTRVKHCTFVTKCTHVKKWTFVTKCTRVRVQKWTFVTKVTRRKECVLVTKRTRRKHCTFVTKCIRFEKKFFWTKRSFCKKCEFFPNGHGGSCDDSCDDGKKWNDCKGGGHKFPSCKNKKFDHFWYKKRNC</sequence>
<accession>A0A1C4BUN6</accession>
<name>A0A1C4BUN6_BACCE</name>
<organism evidence="1 2">
    <name type="scientific">Bacillus cereus</name>
    <dbReference type="NCBI Taxonomy" id="1396"/>
    <lineage>
        <taxon>Bacteria</taxon>
        <taxon>Bacillati</taxon>
        <taxon>Bacillota</taxon>
        <taxon>Bacilli</taxon>
        <taxon>Bacillales</taxon>
        <taxon>Bacillaceae</taxon>
        <taxon>Bacillus</taxon>
        <taxon>Bacillus cereus group</taxon>
    </lineage>
</organism>
<keyword evidence="1" id="KW-0946">Virion</keyword>
<gene>
    <name evidence="1" type="ORF">BJR07_24130</name>
</gene>
<keyword evidence="1" id="KW-0167">Capsid protein</keyword>
<dbReference type="NCBIfam" id="NF047410">
    <property type="entry name" value="CotG_ExsB_Nterm"/>
    <property type="match status" value="1"/>
</dbReference>
<proteinExistence type="predicted"/>